<name>A0ABS5S9Z0_9BACT</name>
<reference evidence="1 2" key="1">
    <citation type="submission" date="2021-05" db="EMBL/GenBank/DDBJ databases">
        <title>The draft genome of Geobacter luticola JCM 17780.</title>
        <authorList>
            <person name="Xu Z."/>
            <person name="Masuda Y."/>
            <person name="Itoh H."/>
            <person name="Senoo K."/>
        </authorList>
    </citation>
    <scope>NUCLEOTIDE SEQUENCE [LARGE SCALE GENOMIC DNA]</scope>
    <source>
        <strain evidence="1 2">JCM 17780</strain>
    </source>
</reference>
<dbReference type="EMBL" id="JAHCVK010000001">
    <property type="protein sequence ID" value="MBT0652189.1"/>
    <property type="molecule type" value="Genomic_DNA"/>
</dbReference>
<dbReference type="Pfam" id="PF09719">
    <property type="entry name" value="C_GCAxxG_C_C"/>
    <property type="match status" value="1"/>
</dbReference>
<dbReference type="Proteomes" id="UP000756860">
    <property type="component" value="Unassembled WGS sequence"/>
</dbReference>
<evidence type="ECO:0000313" key="1">
    <source>
        <dbReference type="EMBL" id="MBT0652189.1"/>
    </source>
</evidence>
<comment type="caution">
    <text evidence="1">The sequence shown here is derived from an EMBL/GenBank/DDBJ whole genome shotgun (WGS) entry which is preliminary data.</text>
</comment>
<keyword evidence="2" id="KW-1185">Reference proteome</keyword>
<proteinExistence type="predicted"/>
<dbReference type="NCBIfam" id="TIGR01909">
    <property type="entry name" value="C_GCAxxG_C_C"/>
    <property type="match status" value="1"/>
</dbReference>
<protein>
    <submittedName>
        <fullName evidence="1">C-GCAxxG-C-C family protein</fullName>
    </submittedName>
</protein>
<sequence>MFWQKSKPVGNEGMGLAEKVATEAEGFYRSKKMHCAEAVLLAVKNNFRPEVPDSVIEVAIGFGGGSGTGCLCGAVVGGTMAFGLVIPHDQKRVNKLTQELHHWFKSQYGAVCCRTVRANHKGICAELTGAVAGKVAELLS</sequence>
<evidence type="ECO:0000313" key="2">
    <source>
        <dbReference type="Proteomes" id="UP000756860"/>
    </source>
</evidence>
<dbReference type="SUPFAM" id="SSF48695">
    <property type="entry name" value="Multiheme cytochromes"/>
    <property type="match status" value="1"/>
</dbReference>
<gene>
    <name evidence="1" type="ORF">KI810_03920</name>
</gene>
<organism evidence="1 2">
    <name type="scientific">Geomobilimonas luticola</name>
    <dbReference type="NCBI Taxonomy" id="1114878"/>
    <lineage>
        <taxon>Bacteria</taxon>
        <taxon>Pseudomonadati</taxon>
        <taxon>Thermodesulfobacteriota</taxon>
        <taxon>Desulfuromonadia</taxon>
        <taxon>Geobacterales</taxon>
        <taxon>Geobacteraceae</taxon>
        <taxon>Geomobilimonas</taxon>
    </lineage>
</organism>
<dbReference type="RefSeq" id="WP_214174145.1">
    <property type="nucleotide sequence ID" value="NZ_JAHCVK010000001.1"/>
</dbReference>
<dbReference type="InterPro" id="IPR036280">
    <property type="entry name" value="Multihaem_cyt_sf"/>
</dbReference>
<accession>A0ABS5S9Z0</accession>
<dbReference type="InterPro" id="IPR010181">
    <property type="entry name" value="CGCAxxGCC_motif"/>
</dbReference>